<accession>A0A8A5UEU8</accession>
<proteinExistence type="predicted"/>
<dbReference type="Proteomes" id="UP000595053">
    <property type="component" value="Chromosome"/>
</dbReference>
<dbReference type="RefSeq" id="WP_197550971.1">
    <property type="nucleotide sequence ID" value="NZ_CP063213.1"/>
</dbReference>
<name>A0A7M1QU41_9ACTO</name>
<keyword evidence="2" id="KW-1185">Reference proteome</keyword>
<evidence type="ECO:0000313" key="2">
    <source>
        <dbReference type="Proteomes" id="UP000595053"/>
    </source>
</evidence>
<organism evidence="1 2">
    <name type="scientific">Trueperella pecoris</name>
    <dbReference type="NCBI Taxonomy" id="2733571"/>
    <lineage>
        <taxon>Bacteria</taxon>
        <taxon>Bacillati</taxon>
        <taxon>Actinomycetota</taxon>
        <taxon>Actinomycetes</taxon>
        <taxon>Actinomycetales</taxon>
        <taxon>Actinomycetaceae</taxon>
        <taxon>Trueperella</taxon>
    </lineage>
</organism>
<gene>
    <name evidence="1" type="ORF">INS88_08950</name>
</gene>
<protein>
    <submittedName>
        <fullName evidence="1">ABC transporter permease</fullName>
    </submittedName>
</protein>
<dbReference type="EMBL" id="CP063213">
    <property type="protein sequence ID" value="QOR45376.1"/>
    <property type="molecule type" value="Genomic_DNA"/>
</dbReference>
<accession>A0A7M1QU41</accession>
<reference evidence="1 2" key="1">
    <citation type="submission" date="2020-10" db="EMBL/GenBank/DDBJ databases">
        <title>Trueperella pecoris sp. nov. isolated from bovine and porcine specimens.</title>
        <authorList>
            <person name="Schoenecker L."/>
            <person name="Schnydrig P."/>
            <person name="Brodard I."/>
            <person name="Thomann A."/>
            <person name="Hemphill A."/>
            <person name="Rodriguez-Campos S."/>
            <person name="Perreten V."/>
            <person name="Jores J."/>
            <person name="Kittl S."/>
        </authorList>
    </citation>
    <scope>NUCLEOTIDE SEQUENCE [LARGE SCALE GENOMIC DNA]</scope>
    <source>
        <strain evidence="1 2">15A0121</strain>
    </source>
</reference>
<evidence type="ECO:0000313" key="1">
    <source>
        <dbReference type="EMBL" id="QOR45376.1"/>
    </source>
</evidence>
<dbReference type="AlphaFoldDB" id="A0A7M1QU41"/>
<sequence>MNLALYRWQMRKSLLIGIIFAAILTLYVTMITSMYDPQSMAALVKFRDSMPQVMAAVGMDNAPTTLPEFLVNFLYGFLFLVFPMVFTLIRAHGTMAKYIDSGALATLLASPVSRRTLALTQFAVVITGTTALLGYVTALEAIAATRVDGSLPATTLLTLNGGLLVLHLAIAAFSFWCSVAASEVKTSLALGSGIPSAMLIFHLLAQAGEKTAGARFASIFTLFDPQALITDGGGRGIAALAVIGAVCLVGALLTIDRRDFSL</sequence>